<dbReference type="AlphaFoldDB" id="A0A2G9ZP93"/>
<accession>A0A2G9ZP93</accession>
<proteinExistence type="predicted"/>
<dbReference type="Pfam" id="PF22007">
    <property type="entry name" value="DUF6930"/>
    <property type="match status" value="1"/>
</dbReference>
<evidence type="ECO:0000313" key="4">
    <source>
        <dbReference type="Proteomes" id="UP000231408"/>
    </source>
</evidence>
<gene>
    <name evidence="3" type="ORF">COX21_00305</name>
</gene>
<feature type="domain" description="Plasmid pRiA4b Orf3-like" evidence="1">
    <location>
        <begin position="24"/>
        <end position="198"/>
    </location>
</feature>
<dbReference type="EMBL" id="PCSE01000009">
    <property type="protein sequence ID" value="PIP34921.1"/>
    <property type="molecule type" value="Genomic_DNA"/>
</dbReference>
<name>A0A2G9ZP93_9BACT</name>
<evidence type="ECO:0000259" key="2">
    <source>
        <dbReference type="Pfam" id="PF22007"/>
    </source>
</evidence>
<evidence type="ECO:0000259" key="1">
    <source>
        <dbReference type="Pfam" id="PF07929"/>
    </source>
</evidence>
<comment type="caution">
    <text evidence="3">The sequence shown here is derived from an EMBL/GenBank/DDBJ whole genome shotgun (WGS) entry which is preliminary data.</text>
</comment>
<reference evidence="3 4" key="1">
    <citation type="submission" date="2017-09" db="EMBL/GenBank/DDBJ databases">
        <title>Depth-based differentiation of microbial function through sediment-hosted aquifers and enrichment of novel symbionts in the deep terrestrial subsurface.</title>
        <authorList>
            <person name="Probst A.J."/>
            <person name="Ladd B."/>
            <person name="Jarett J.K."/>
            <person name="Geller-Mcgrath D.E."/>
            <person name="Sieber C.M."/>
            <person name="Emerson J.B."/>
            <person name="Anantharaman K."/>
            <person name="Thomas B.C."/>
            <person name="Malmstrom R."/>
            <person name="Stieglmeier M."/>
            <person name="Klingl A."/>
            <person name="Woyke T."/>
            <person name="Ryan C.M."/>
            <person name="Banfield J.F."/>
        </authorList>
    </citation>
    <scope>NUCLEOTIDE SEQUENCE [LARGE SCALE GENOMIC DNA]</scope>
    <source>
        <strain evidence="3">CG23_combo_of_CG06-09_8_20_14_all_41_10</strain>
    </source>
</reference>
<dbReference type="Pfam" id="PF07929">
    <property type="entry name" value="PRiA4_ORF3"/>
    <property type="match status" value="1"/>
</dbReference>
<sequence length="362" mass="42354">MKNIKPKEQQVVRTLFNVEVKPSIYQFKIALRDVKPSIWRRIQVPEDYSFYDLHCVIQDVFGWFGYHLHEFETIDIKPANVKRIGIPDEEMGCFEVLPCWAEKIKEWFNLQKKAMNYIYDFGDNWVHRVELEKILPREKDVRYPICLAGKRACPPEDCGGPWGYGDMLAILKNPKHEEYNEILEWLGGGFDAEEFNINEVEFGDPKQRFIESGLAERFGATNGLEQIRARIGEIKERNIMGKIDWEIDYFKHSAMLRDDLGNIVQPLMCAIVHPESYYVIDSQIVSPLGNYLLEFLKRIVFSLENASMFPRKIKVKKPDLFFFLEKALSDSGIEIELVKKTPGVDSFKREARNFFNNPRPIK</sequence>
<evidence type="ECO:0000313" key="3">
    <source>
        <dbReference type="EMBL" id="PIP34921.1"/>
    </source>
</evidence>
<dbReference type="InterPro" id="IPR024047">
    <property type="entry name" value="MM3350-like_sf"/>
</dbReference>
<dbReference type="PANTHER" id="PTHR41878:SF1">
    <property type="entry name" value="TNPR PROTEIN"/>
    <property type="match status" value="1"/>
</dbReference>
<dbReference type="Proteomes" id="UP000231408">
    <property type="component" value="Unassembled WGS sequence"/>
</dbReference>
<dbReference type="PANTHER" id="PTHR41878">
    <property type="entry name" value="LEXA REPRESSOR-RELATED"/>
    <property type="match status" value="1"/>
</dbReference>
<feature type="domain" description="DUF6930" evidence="2">
    <location>
        <begin position="240"/>
        <end position="350"/>
    </location>
</feature>
<protein>
    <submittedName>
        <fullName evidence="3">Uncharacterized protein</fullName>
    </submittedName>
</protein>
<dbReference type="SUPFAM" id="SSF159941">
    <property type="entry name" value="MM3350-like"/>
    <property type="match status" value="1"/>
</dbReference>
<dbReference type="InterPro" id="IPR054216">
    <property type="entry name" value="DUF6930"/>
</dbReference>
<organism evidence="3 4">
    <name type="scientific">Candidatus Falkowbacteria bacterium CG23_combo_of_CG06-09_8_20_14_all_41_10</name>
    <dbReference type="NCBI Taxonomy" id="1974571"/>
    <lineage>
        <taxon>Bacteria</taxon>
        <taxon>Candidatus Falkowiibacteriota</taxon>
    </lineage>
</organism>
<dbReference type="InterPro" id="IPR012912">
    <property type="entry name" value="Plasmid_pRiA4b_Orf3-like"/>
</dbReference>
<dbReference type="Gene3D" id="3.10.290.30">
    <property type="entry name" value="MM3350-like"/>
    <property type="match status" value="1"/>
</dbReference>